<dbReference type="GO" id="GO:0016887">
    <property type="term" value="F:ATP hydrolysis activity"/>
    <property type="evidence" value="ECO:0007669"/>
    <property type="project" value="TreeGrafter"/>
</dbReference>
<dbReference type="OrthoDB" id="5591297at2759"/>
<evidence type="ECO:0000313" key="1">
    <source>
        <dbReference type="EMBL" id="OSX57627.1"/>
    </source>
</evidence>
<name>A0A1X6MMG5_9APHY</name>
<proteinExistence type="predicted"/>
<reference evidence="1 2" key="1">
    <citation type="submission" date="2017-04" db="EMBL/GenBank/DDBJ databases">
        <title>Genome Sequence of the Model Brown-Rot Fungus Postia placenta SB12.</title>
        <authorList>
            <consortium name="DOE Joint Genome Institute"/>
            <person name="Gaskell J."/>
            <person name="Kersten P."/>
            <person name="Larrondo L.F."/>
            <person name="Canessa P."/>
            <person name="Martinez D."/>
            <person name="Hibbett D."/>
            <person name="Schmoll M."/>
            <person name="Kubicek C.P."/>
            <person name="Martinez A.T."/>
            <person name="Yadav J."/>
            <person name="Master E."/>
            <person name="Magnuson J.K."/>
            <person name="James T."/>
            <person name="Yaver D."/>
            <person name="Berka R."/>
            <person name="Labutti K."/>
            <person name="Lipzen A."/>
            <person name="Aerts A."/>
            <person name="Barry K."/>
            <person name="Henrissat B."/>
            <person name="Blanchette R."/>
            <person name="Grigoriev I."/>
            <person name="Cullen D."/>
        </authorList>
    </citation>
    <scope>NUCLEOTIDE SEQUENCE [LARGE SCALE GENOMIC DNA]</scope>
    <source>
        <strain evidence="1 2">MAD-698-R-SB12</strain>
    </source>
</reference>
<dbReference type="InterPro" id="IPR014729">
    <property type="entry name" value="Rossmann-like_a/b/a_fold"/>
</dbReference>
<accession>A0A1X6MMG5</accession>
<dbReference type="GO" id="GO:0005737">
    <property type="term" value="C:cytoplasm"/>
    <property type="evidence" value="ECO:0007669"/>
    <property type="project" value="TreeGrafter"/>
</dbReference>
<dbReference type="AlphaFoldDB" id="A0A1X6MMG5"/>
<dbReference type="GeneID" id="36322884"/>
<evidence type="ECO:0008006" key="3">
    <source>
        <dbReference type="Google" id="ProtNLM"/>
    </source>
</evidence>
<keyword evidence="2" id="KW-1185">Reference proteome</keyword>
<organism evidence="1 2">
    <name type="scientific">Postia placenta MAD-698-R-SB12</name>
    <dbReference type="NCBI Taxonomy" id="670580"/>
    <lineage>
        <taxon>Eukaryota</taxon>
        <taxon>Fungi</taxon>
        <taxon>Dikarya</taxon>
        <taxon>Basidiomycota</taxon>
        <taxon>Agaricomycotina</taxon>
        <taxon>Agaricomycetes</taxon>
        <taxon>Polyporales</taxon>
        <taxon>Adustoporiaceae</taxon>
        <taxon>Rhodonia</taxon>
    </lineage>
</organism>
<evidence type="ECO:0000313" key="2">
    <source>
        <dbReference type="Proteomes" id="UP000194127"/>
    </source>
</evidence>
<dbReference type="RefSeq" id="XP_024334421.1">
    <property type="nucleotide sequence ID" value="XM_024477934.1"/>
</dbReference>
<dbReference type="GO" id="GO:0005634">
    <property type="term" value="C:nucleus"/>
    <property type="evidence" value="ECO:0007669"/>
    <property type="project" value="TreeGrafter"/>
</dbReference>
<dbReference type="STRING" id="670580.A0A1X6MMG5"/>
<dbReference type="GO" id="GO:0000309">
    <property type="term" value="F:nicotinamide-nucleotide adenylyltransferase activity"/>
    <property type="evidence" value="ECO:0007669"/>
    <property type="project" value="TreeGrafter"/>
</dbReference>
<protein>
    <recommendedName>
        <fullName evidence="3">Nicotinamide-nucleotide adenylyltransferase</fullName>
    </recommendedName>
</protein>
<dbReference type="PANTHER" id="PTHR31285">
    <property type="entry name" value="NICOTINAMIDE MONONUCLEOTIDE ADENYLYLTRANSFERASE"/>
    <property type="match status" value="1"/>
</dbReference>
<dbReference type="EMBL" id="KZ110607">
    <property type="protein sequence ID" value="OSX57627.1"/>
    <property type="molecule type" value="Genomic_DNA"/>
</dbReference>
<sequence length="320" mass="35339">MLSTLINRVRAGESAVELVWSSHERWPLPRVSGGDDLRVAILDSSFNPPTRAHLALATAPYPTLLQPWTSALQESRNSAYDATLLLLSVRNADKQLAPGDASYVQRLEMMILLAQDIVLGRGRLVNNDTPGLTREYDNVAVAIIDEPTFVGKSRSLLQFLRHHLSRLFEASAGVVPSPADNDTPATMLRTVLPRLAFLVGVDTLERLFAPRYYMSEDAMLAALRNFFSSDGDNARVVCARRNLSEAMRKEVEDDDIVPGAAQEFVGTNHVTLIDIGDFEKTISSTKNRLSLKTGDSVWRSMVNPSVAEYILEHGLYCTPA</sequence>
<dbReference type="Proteomes" id="UP000194127">
    <property type="component" value="Unassembled WGS sequence"/>
</dbReference>
<dbReference type="Gene3D" id="3.40.50.620">
    <property type="entry name" value="HUPs"/>
    <property type="match status" value="1"/>
</dbReference>
<dbReference type="SUPFAM" id="SSF52374">
    <property type="entry name" value="Nucleotidylyl transferase"/>
    <property type="match status" value="1"/>
</dbReference>
<gene>
    <name evidence="1" type="ORF">POSPLADRAFT_1041575</name>
</gene>
<dbReference type="PANTHER" id="PTHR31285:SF0">
    <property type="entry name" value="NICOTINAMIDE MONONUCLEOTIDE ADENYLYLTRANSFERASE"/>
    <property type="match status" value="1"/>
</dbReference>